<dbReference type="PANTHER" id="PTHR21310">
    <property type="entry name" value="AMINOGLYCOSIDE PHOSPHOTRANSFERASE-RELATED-RELATED"/>
    <property type="match status" value="1"/>
</dbReference>
<dbReference type="InterPro" id="IPR011009">
    <property type="entry name" value="Kinase-like_dom_sf"/>
</dbReference>
<protein>
    <submittedName>
        <fullName evidence="2">Aminoglycoside phosphotransferase family protein</fullName>
    </submittedName>
</protein>
<dbReference type="InterPro" id="IPR051678">
    <property type="entry name" value="AGP_Transferase"/>
</dbReference>
<feature type="domain" description="Aminoglycoside phosphotransferase" evidence="1">
    <location>
        <begin position="35"/>
        <end position="260"/>
    </location>
</feature>
<dbReference type="PANTHER" id="PTHR21310:SF42">
    <property type="entry name" value="BIFUNCTIONAL AAC_APH"/>
    <property type="match status" value="1"/>
</dbReference>
<evidence type="ECO:0000313" key="3">
    <source>
        <dbReference type="Proteomes" id="UP000607796"/>
    </source>
</evidence>
<proteinExistence type="predicted"/>
<dbReference type="Proteomes" id="UP000607796">
    <property type="component" value="Unassembled WGS sequence"/>
</dbReference>
<evidence type="ECO:0000313" key="2">
    <source>
        <dbReference type="EMBL" id="MBE9637351.1"/>
    </source>
</evidence>
<keyword evidence="3" id="KW-1185">Reference proteome</keyword>
<dbReference type="SUPFAM" id="SSF56112">
    <property type="entry name" value="Protein kinase-like (PK-like)"/>
    <property type="match status" value="1"/>
</dbReference>
<dbReference type="InterPro" id="IPR002575">
    <property type="entry name" value="Aminoglycoside_PTrfase"/>
</dbReference>
<accession>A0ABR9X1G9</accession>
<dbReference type="Gene3D" id="3.90.1200.10">
    <property type="match status" value="1"/>
</dbReference>
<dbReference type="Gene3D" id="3.30.200.20">
    <property type="entry name" value="Phosphorylase Kinase, domain 1"/>
    <property type="match status" value="1"/>
</dbReference>
<organism evidence="2 3">
    <name type="scientific">Salipiger mangrovisoli</name>
    <dbReference type="NCBI Taxonomy" id="2865933"/>
    <lineage>
        <taxon>Bacteria</taxon>
        <taxon>Pseudomonadati</taxon>
        <taxon>Pseudomonadota</taxon>
        <taxon>Alphaproteobacteria</taxon>
        <taxon>Rhodobacterales</taxon>
        <taxon>Roseobacteraceae</taxon>
        <taxon>Salipiger</taxon>
    </lineage>
</organism>
<evidence type="ECO:0000259" key="1">
    <source>
        <dbReference type="Pfam" id="PF01636"/>
    </source>
</evidence>
<sequence>MDHPDEFALEDAAVARLLRAQAPGWAALPVRRIGSSGTDNAIYRLGERLCLRVPRRPSAVGLLANEMDWLPRLGSLPLEVPHLRLRGRGDTASVPDFAVFDWLEGGIASMAAIADWPEAARRLAAFLGALKKKDTRAAPRAGESNHRRGVALGDLSPVTRDCIDLLADEIDAARARRLWESACAAVFRGPAVWLHGDLKADNLIARDGALCGVIDWGLAAVGDPAVDCAAAWSWVAPSARDVFRDALNVDDAEWLRARGWALYAAVVALSHYRGGGNEALCRQSRQTLARLDLLR</sequence>
<dbReference type="RefSeq" id="WP_194134661.1">
    <property type="nucleotide sequence ID" value="NZ_JADFFK010000007.1"/>
</dbReference>
<comment type="caution">
    <text evidence="2">The sequence shown here is derived from an EMBL/GenBank/DDBJ whole genome shotgun (WGS) entry which is preliminary data.</text>
</comment>
<name>A0ABR9X1G9_9RHOB</name>
<gene>
    <name evidence="2" type="ORF">IQ782_10910</name>
</gene>
<dbReference type="Pfam" id="PF01636">
    <property type="entry name" value="APH"/>
    <property type="match status" value="1"/>
</dbReference>
<dbReference type="EMBL" id="JADFFK010000007">
    <property type="protein sequence ID" value="MBE9637351.1"/>
    <property type="molecule type" value="Genomic_DNA"/>
</dbReference>
<reference evidence="2 3" key="1">
    <citation type="journal article" date="2021" name="Int. J. Syst. Evol. Microbiol.">
        <title>Salipiger mangrovisoli sp. nov., isolated from mangrove soil and the proposal for the reclassification of Paraphaeobacter pallidus as Salipiger pallidus comb. nov.</title>
        <authorList>
            <person name="Du J."/>
            <person name="Liu Y."/>
            <person name="Pei T."/>
            <person name="Deng M.R."/>
            <person name="Zhu H."/>
        </authorList>
    </citation>
    <scope>NUCLEOTIDE SEQUENCE [LARGE SCALE GENOMIC DNA]</scope>
    <source>
        <strain evidence="2 3">6D45A</strain>
    </source>
</reference>
<dbReference type="CDD" id="cd05155">
    <property type="entry name" value="APH_ChoK_like_1"/>
    <property type="match status" value="1"/>
</dbReference>